<dbReference type="OrthoDB" id="4481797at2"/>
<dbReference type="RefSeq" id="WP_072948249.1">
    <property type="nucleotide sequence ID" value="NZ_FNSV01000005.1"/>
</dbReference>
<accession>A0A1H4KT42</accession>
<feature type="region of interest" description="Disordered" evidence="1">
    <location>
        <begin position="155"/>
        <end position="219"/>
    </location>
</feature>
<feature type="compositionally biased region" description="Low complexity" evidence="1">
    <location>
        <begin position="178"/>
        <end position="187"/>
    </location>
</feature>
<dbReference type="AlphaFoldDB" id="A0A1H4KT42"/>
<keyword evidence="3" id="KW-1185">Reference proteome</keyword>
<evidence type="ECO:0000313" key="3">
    <source>
        <dbReference type="Proteomes" id="UP000183561"/>
    </source>
</evidence>
<name>A0A1H4KT42_9NOCA</name>
<dbReference type="Proteomes" id="UP000183561">
    <property type="component" value="Unassembled WGS sequence"/>
</dbReference>
<sequence>MILRGASVKDSVAANWLGKIAPVCRQGEVVTLIARVSSLKPLCDGLVVTNVRVMAALVQDLSKRGPKVALDLGDVARIVVAARASGEFLVLTDRAGQEHSFGRFAHDSDIDLVRRHLGAMAPWAHLVVETPAQTPTGPPTETTVRSFLGTVTTTTGFGSGPEAAFNGRESPTQPSPPRVSAASAEEPAVPPEGFVAYGSQPPPDLRPRFDGSRPPKPGDPVPADCVWATRKHPGPMPGRATFGNFAKRMRVMGDPTARTEAEIVAALGRPQSRSVIGADGSYLLQWQHTSNWSYNSHFALQFDQYGVCAGITHQWQSL</sequence>
<evidence type="ECO:0000313" key="2">
    <source>
        <dbReference type="EMBL" id="SEB61248.1"/>
    </source>
</evidence>
<organism evidence="2 3">
    <name type="scientific">Rhodococcus koreensis</name>
    <dbReference type="NCBI Taxonomy" id="99653"/>
    <lineage>
        <taxon>Bacteria</taxon>
        <taxon>Bacillati</taxon>
        <taxon>Actinomycetota</taxon>
        <taxon>Actinomycetes</taxon>
        <taxon>Mycobacteriales</taxon>
        <taxon>Nocardiaceae</taxon>
        <taxon>Rhodococcus</taxon>
    </lineage>
</organism>
<protein>
    <submittedName>
        <fullName evidence="2">Uncharacterized protein</fullName>
    </submittedName>
</protein>
<proteinExistence type="predicted"/>
<dbReference type="EMBL" id="FNSV01000005">
    <property type="protein sequence ID" value="SEB61248.1"/>
    <property type="molecule type" value="Genomic_DNA"/>
</dbReference>
<gene>
    <name evidence="2" type="ORF">SAMN04490239_0863</name>
</gene>
<evidence type="ECO:0000256" key="1">
    <source>
        <dbReference type="SAM" id="MobiDB-lite"/>
    </source>
</evidence>
<reference evidence="3" key="1">
    <citation type="submission" date="2016-10" db="EMBL/GenBank/DDBJ databases">
        <authorList>
            <person name="Varghese N."/>
            <person name="Submissions S."/>
        </authorList>
    </citation>
    <scope>NUCLEOTIDE SEQUENCE [LARGE SCALE GENOMIC DNA]</scope>
    <source>
        <strain evidence="3">DSM 44498</strain>
    </source>
</reference>